<dbReference type="PANTHER" id="PTHR43399:SF4">
    <property type="entry name" value="CELL WALL-ASSOCIATED PROTEASE"/>
    <property type="match status" value="1"/>
</dbReference>
<evidence type="ECO:0000259" key="8">
    <source>
        <dbReference type="PROSITE" id="PS50093"/>
    </source>
</evidence>
<organism evidence="10 11">
    <name type="scientific">Microbulbifer donghaiensis</name>
    <dbReference type="NCBI Taxonomy" id="494016"/>
    <lineage>
        <taxon>Bacteria</taxon>
        <taxon>Pseudomonadati</taxon>
        <taxon>Pseudomonadota</taxon>
        <taxon>Gammaproteobacteria</taxon>
        <taxon>Cellvibrionales</taxon>
        <taxon>Microbulbiferaceae</taxon>
        <taxon>Microbulbifer</taxon>
    </lineage>
</organism>
<dbReference type="InterPro" id="IPR034204">
    <property type="entry name" value="PfSUB1-like_cat_dom"/>
</dbReference>
<dbReference type="OrthoDB" id="9790784at2"/>
<dbReference type="PROSITE" id="PS51829">
    <property type="entry name" value="P_HOMO_B"/>
    <property type="match status" value="2"/>
</dbReference>
<gene>
    <name evidence="10" type="ORF">SAMN04487965_1003</name>
</gene>
<dbReference type="CDD" id="cd07473">
    <property type="entry name" value="Peptidases_S8_Subtilisin_like"/>
    <property type="match status" value="1"/>
</dbReference>
<keyword evidence="2 5" id="KW-0645">Protease</keyword>
<reference evidence="11" key="1">
    <citation type="submission" date="2016-11" db="EMBL/GenBank/DDBJ databases">
        <authorList>
            <person name="Varghese N."/>
            <person name="Submissions S."/>
        </authorList>
    </citation>
    <scope>NUCLEOTIDE SEQUENCE [LARGE SCALE GENOMIC DNA]</scope>
    <source>
        <strain evidence="11">CGMCC 1.7063</strain>
    </source>
</reference>
<feature type="active site" description="Charge relay system" evidence="5">
    <location>
        <position position="165"/>
    </location>
</feature>
<dbReference type="InterPro" id="IPR008979">
    <property type="entry name" value="Galactose-bd-like_sf"/>
</dbReference>
<feature type="domain" description="P/Homo B" evidence="9">
    <location>
        <begin position="759"/>
        <end position="888"/>
    </location>
</feature>
<evidence type="ECO:0000256" key="5">
    <source>
        <dbReference type="PROSITE-ProRule" id="PRU01240"/>
    </source>
</evidence>
<dbReference type="SUPFAM" id="SSF52743">
    <property type="entry name" value="Subtilisin-like"/>
    <property type="match status" value="1"/>
</dbReference>
<dbReference type="Gene3D" id="2.60.40.10">
    <property type="entry name" value="Immunoglobulins"/>
    <property type="match status" value="3"/>
</dbReference>
<dbReference type="InterPro" id="IPR035986">
    <property type="entry name" value="PKD_dom_sf"/>
</dbReference>
<keyword evidence="3 5" id="KW-0378">Hydrolase</keyword>
<evidence type="ECO:0000259" key="9">
    <source>
        <dbReference type="PROSITE" id="PS51829"/>
    </source>
</evidence>
<feature type="active site" description="Charge relay system" evidence="5">
    <location>
        <position position="220"/>
    </location>
</feature>
<evidence type="ECO:0000256" key="4">
    <source>
        <dbReference type="ARBA" id="ARBA00022825"/>
    </source>
</evidence>
<dbReference type="InterPro" id="IPR023828">
    <property type="entry name" value="Peptidase_S8_Ser-AS"/>
</dbReference>
<dbReference type="PRINTS" id="PR00723">
    <property type="entry name" value="SUBTILISIN"/>
</dbReference>
<evidence type="ECO:0000313" key="11">
    <source>
        <dbReference type="Proteomes" id="UP000184170"/>
    </source>
</evidence>
<dbReference type="SUPFAM" id="SSF49299">
    <property type="entry name" value="PKD domain"/>
    <property type="match status" value="1"/>
</dbReference>
<dbReference type="InterPro" id="IPR002884">
    <property type="entry name" value="P_dom"/>
</dbReference>
<dbReference type="SMART" id="SM00089">
    <property type="entry name" value="PKD"/>
    <property type="match status" value="3"/>
</dbReference>
<dbReference type="PROSITE" id="PS00137">
    <property type="entry name" value="SUBTILASE_HIS"/>
    <property type="match status" value="1"/>
</dbReference>
<dbReference type="PANTHER" id="PTHR43399">
    <property type="entry name" value="SUBTILISIN-RELATED"/>
    <property type="match status" value="1"/>
</dbReference>
<dbReference type="InterPro" id="IPR013783">
    <property type="entry name" value="Ig-like_fold"/>
</dbReference>
<dbReference type="SUPFAM" id="SSF49785">
    <property type="entry name" value="Galactose-binding domain-like"/>
    <property type="match status" value="2"/>
</dbReference>
<protein>
    <submittedName>
        <fullName evidence="10">Serine protease, subtilisin family</fullName>
    </submittedName>
</protein>
<dbReference type="Gene3D" id="2.60.120.260">
    <property type="entry name" value="Galactose-binding domain-like"/>
    <property type="match status" value="2"/>
</dbReference>
<comment type="similarity">
    <text evidence="1 5 6">Belongs to the peptidase S8 family.</text>
</comment>
<feature type="domain" description="P/Homo B" evidence="9">
    <location>
        <begin position="545"/>
        <end position="667"/>
    </location>
</feature>
<dbReference type="PROSITE" id="PS50093">
    <property type="entry name" value="PKD"/>
    <property type="match status" value="1"/>
</dbReference>
<dbReference type="InterPro" id="IPR000601">
    <property type="entry name" value="PKD_dom"/>
</dbReference>
<evidence type="ECO:0000313" key="10">
    <source>
        <dbReference type="EMBL" id="SHE94475.1"/>
    </source>
</evidence>
<evidence type="ECO:0000256" key="7">
    <source>
        <dbReference type="SAM" id="SignalP"/>
    </source>
</evidence>
<dbReference type="CDD" id="cd00146">
    <property type="entry name" value="PKD"/>
    <property type="match status" value="1"/>
</dbReference>
<dbReference type="Pfam" id="PF22148">
    <property type="entry name" value="Fervidolysin_NPro-like"/>
    <property type="match status" value="1"/>
</dbReference>
<evidence type="ECO:0000256" key="6">
    <source>
        <dbReference type="RuleBase" id="RU003355"/>
    </source>
</evidence>
<dbReference type="PROSITE" id="PS00136">
    <property type="entry name" value="SUBTILASE_ASP"/>
    <property type="match status" value="1"/>
</dbReference>
<dbReference type="RefSeq" id="WP_073272287.1">
    <property type="nucleotide sequence ID" value="NZ_FQVA01000001.1"/>
</dbReference>
<name>A0A1M4XLU7_9GAMM</name>
<dbReference type="Pfam" id="PF00082">
    <property type="entry name" value="Peptidase_S8"/>
    <property type="match status" value="1"/>
</dbReference>
<proteinExistence type="inferred from homology"/>
<dbReference type="PROSITE" id="PS00138">
    <property type="entry name" value="SUBTILASE_SER"/>
    <property type="match status" value="1"/>
</dbReference>
<dbReference type="Pfam" id="PF18911">
    <property type="entry name" value="PKD_4"/>
    <property type="match status" value="1"/>
</dbReference>
<keyword evidence="7" id="KW-0732">Signal</keyword>
<keyword evidence="4 5" id="KW-0720">Serine protease</keyword>
<dbReference type="Pfam" id="PF01483">
    <property type="entry name" value="P_proprotein"/>
    <property type="match status" value="2"/>
</dbReference>
<dbReference type="InterPro" id="IPR015500">
    <property type="entry name" value="Peptidase_S8_subtilisin-rel"/>
</dbReference>
<evidence type="ECO:0000256" key="1">
    <source>
        <dbReference type="ARBA" id="ARBA00011073"/>
    </source>
</evidence>
<feature type="chain" id="PRO_5012273905" evidence="7">
    <location>
        <begin position="24"/>
        <end position="1156"/>
    </location>
</feature>
<dbReference type="InterPro" id="IPR054399">
    <property type="entry name" value="Fervidolysin-like_N_prodom"/>
</dbReference>
<dbReference type="InterPro" id="IPR022409">
    <property type="entry name" value="PKD/Chitinase_dom"/>
</dbReference>
<feature type="active site" description="Charge relay system" evidence="5">
    <location>
        <position position="384"/>
    </location>
</feature>
<evidence type="ECO:0000256" key="2">
    <source>
        <dbReference type="ARBA" id="ARBA00022670"/>
    </source>
</evidence>
<evidence type="ECO:0000256" key="3">
    <source>
        <dbReference type="ARBA" id="ARBA00022801"/>
    </source>
</evidence>
<dbReference type="InterPro" id="IPR000209">
    <property type="entry name" value="Peptidase_S8/S53_dom"/>
</dbReference>
<keyword evidence="11" id="KW-1185">Reference proteome</keyword>
<dbReference type="InterPro" id="IPR023827">
    <property type="entry name" value="Peptidase_S8_Asp-AS"/>
</dbReference>
<dbReference type="EMBL" id="FQVA01000001">
    <property type="protein sequence ID" value="SHE94475.1"/>
    <property type="molecule type" value="Genomic_DNA"/>
</dbReference>
<dbReference type="Pfam" id="PF17957">
    <property type="entry name" value="Big_7"/>
    <property type="match status" value="1"/>
</dbReference>
<dbReference type="GO" id="GO:0004252">
    <property type="term" value="F:serine-type endopeptidase activity"/>
    <property type="evidence" value="ECO:0007669"/>
    <property type="project" value="UniProtKB-UniRule"/>
</dbReference>
<dbReference type="Gene3D" id="3.40.50.200">
    <property type="entry name" value="Peptidase S8/S53 domain"/>
    <property type="match status" value="1"/>
</dbReference>
<dbReference type="STRING" id="494016.SAMN04487965_1003"/>
<dbReference type="InterPro" id="IPR036852">
    <property type="entry name" value="Peptidase_S8/S53_dom_sf"/>
</dbReference>
<dbReference type="PROSITE" id="PS51892">
    <property type="entry name" value="SUBTILASE"/>
    <property type="match status" value="1"/>
</dbReference>
<dbReference type="GO" id="GO:0006508">
    <property type="term" value="P:proteolysis"/>
    <property type="evidence" value="ECO:0007669"/>
    <property type="project" value="UniProtKB-KW"/>
</dbReference>
<accession>A0A1M4XLU7</accession>
<dbReference type="AlphaFoldDB" id="A0A1M4XLU7"/>
<feature type="domain" description="PKD" evidence="8">
    <location>
        <begin position="986"/>
        <end position="1066"/>
    </location>
</feature>
<dbReference type="InterPro" id="IPR022398">
    <property type="entry name" value="Peptidase_S8_His-AS"/>
</dbReference>
<dbReference type="Proteomes" id="UP000184170">
    <property type="component" value="Unassembled WGS sequence"/>
</dbReference>
<dbReference type="InterPro" id="IPR051048">
    <property type="entry name" value="Peptidase_S8/S53_subtilisin"/>
</dbReference>
<feature type="signal peptide" evidence="7">
    <location>
        <begin position="1"/>
        <end position="23"/>
    </location>
</feature>
<sequence>MKRPIKKPFKALSSLLAASLVTAASTELIAATTSKPGDGPDYDGGSVLVKFAEKSTKEDRKKLARQFGASFKDKNGDGVDDRFRHIAKGRLARLELPEGQSPLEALEQLKNNPHIEYAELNYKYYPSVIPSDPRYGELWGMAKTKADLAWDMQIGDREIVVGVIDTGFDYTHPDLIANIWINPNEIAGNNIDDDGNGYIDDVHGISAINDDGNPMDTGDHGTHVAGTIGASGNNGTGVVGVNWQTRMVGCSFLGTNGGTLADGVECINYMVDLKSRGENIRVLNNSWGGGGYSQTLEDAITAANNADMLFVAAAGNDARDNDATPSYPASYDVPNVMAIASTDSADNMSSFSQWGLTSVDMGAPGSGVLSTVPGESYATFNGTSMATPHVAGAGALLLATAPSLTTAQLKDVLMSSGDAIAALDGKTVSGRRLNVENALLMVGGGGPTFYLGGNPLSSTVNQGEVATYTIDLNAMGGYSGSATFSATAFPALDAEITFSPADVPAGGSTTMSVTPSTEVPPGIYTLTVTAQDGELTKSTDVRLKVWPEGTISFSYANVQGGSIPDKSSIGTSSTINVPDDIAIVATSVTVDISHTRPGDLVISLTSPNGKTAVLHDRDSGLSGTYDLDQFELDRALGDWTLKVTDELGTQVGALNGWSMDISGAASSGYNYLPSIKVNGPAHGSPFLVGDVINFSAVATDVEDGDVSGSISWSSDIDGPLGSGGAISTSNLSYGNHEISVTAVDAAGQESSKSFNISVLTPNTSVTHRMDTPVVMPDSHTSLGYAIVSEIDVPEALVIDSFSVSVDISFRWIGDLKVHLIAPSGKVFTLHDMTGYSNENLVETFTPADFTGDNSFGVWKLRAEDMSSYTNSGVLNNWSITLGNGDVVTPPPGNTAPTVSISSPTGGSTVTEGDVVVFSATADDSEDGNVSASINWLSSVDGLIGTGASFSTTSLSAGEHTVMAEAVDSQGASGSSVVTLSVVPAPVNQAPVADYSHVVTGLDVSFTDMSGDSDGSVVAWAWDFGDGNGSSLANPGHTYAAHGTYPVTLTVTDDAGATHSVTKSVDVVPVINLNASATHFKGRVNVELNWSGAATAGVDIYRDGILIKNTANDGYFKDSFRSDSTDFIYEVCQEGSRTCSAEVAVQATAQTKGKKQN</sequence>